<evidence type="ECO:0000313" key="2">
    <source>
        <dbReference type="EMBL" id="GMI22601.1"/>
    </source>
</evidence>
<dbReference type="Pfam" id="PF01764">
    <property type="entry name" value="Lipase_3"/>
    <property type="match status" value="1"/>
</dbReference>
<protein>
    <recommendedName>
        <fullName evidence="1">Fungal lipase-type domain-containing protein</fullName>
    </recommendedName>
</protein>
<accession>A0ABQ6MAQ5</accession>
<dbReference type="Proteomes" id="UP001165060">
    <property type="component" value="Unassembled WGS sequence"/>
</dbReference>
<dbReference type="SUPFAM" id="SSF53474">
    <property type="entry name" value="alpha/beta-Hydrolases"/>
    <property type="match status" value="1"/>
</dbReference>
<dbReference type="InterPro" id="IPR051218">
    <property type="entry name" value="Sec_MonoDiacylglyc_Lipase"/>
</dbReference>
<dbReference type="PANTHER" id="PTHR45856:SF11">
    <property type="entry name" value="FUNGAL LIPASE-LIKE DOMAIN-CONTAINING PROTEIN"/>
    <property type="match status" value="1"/>
</dbReference>
<dbReference type="InterPro" id="IPR029058">
    <property type="entry name" value="AB_hydrolase_fold"/>
</dbReference>
<feature type="non-terminal residue" evidence="2">
    <location>
        <position position="217"/>
    </location>
</feature>
<feature type="domain" description="Fungal lipase-type" evidence="1">
    <location>
        <begin position="159"/>
        <end position="217"/>
    </location>
</feature>
<dbReference type="Gene3D" id="3.40.50.1820">
    <property type="entry name" value="alpha/beta hydrolase"/>
    <property type="match status" value="1"/>
</dbReference>
<dbReference type="EMBL" id="BRYB01005286">
    <property type="protein sequence ID" value="GMI22601.1"/>
    <property type="molecule type" value="Genomic_DNA"/>
</dbReference>
<name>A0ABQ6MAQ5_9STRA</name>
<feature type="non-terminal residue" evidence="2">
    <location>
        <position position="1"/>
    </location>
</feature>
<dbReference type="PANTHER" id="PTHR45856">
    <property type="entry name" value="ALPHA/BETA-HYDROLASES SUPERFAMILY PROTEIN"/>
    <property type="match status" value="1"/>
</dbReference>
<reference evidence="2 3" key="1">
    <citation type="journal article" date="2023" name="Commun. Biol.">
        <title>Genome analysis of Parmales, the sister group of diatoms, reveals the evolutionary specialization of diatoms from phago-mixotrophs to photoautotrophs.</title>
        <authorList>
            <person name="Ban H."/>
            <person name="Sato S."/>
            <person name="Yoshikawa S."/>
            <person name="Yamada K."/>
            <person name="Nakamura Y."/>
            <person name="Ichinomiya M."/>
            <person name="Sato N."/>
            <person name="Blanc-Mathieu R."/>
            <person name="Endo H."/>
            <person name="Kuwata A."/>
            <person name="Ogata H."/>
        </authorList>
    </citation>
    <scope>NUCLEOTIDE SEQUENCE [LARGE SCALE GENOMIC DNA]</scope>
</reference>
<comment type="caution">
    <text evidence="2">The sequence shown here is derived from an EMBL/GenBank/DDBJ whole genome shotgun (WGS) entry which is preliminary data.</text>
</comment>
<organism evidence="2 3">
    <name type="scientific">Tetraparma gracilis</name>
    <dbReference type="NCBI Taxonomy" id="2962635"/>
    <lineage>
        <taxon>Eukaryota</taxon>
        <taxon>Sar</taxon>
        <taxon>Stramenopiles</taxon>
        <taxon>Ochrophyta</taxon>
        <taxon>Bolidophyceae</taxon>
        <taxon>Parmales</taxon>
        <taxon>Triparmaceae</taxon>
        <taxon>Tetraparma</taxon>
    </lineage>
</organism>
<evidence type="ECO:0000259" key="1">
    <source>
        <dbReference type="Pfam" id="PF01764"/>
    </source>
</evidence>
<proteinExistence type="predicted"/>
<sequence>YDEGESTPSGWGKIAVAQHNLKVVAEVHNNENEAHCVILQDLRRNRLVVSFRGTSSSAHWNTNLKFNMAKYDLERGDLPREVQQLLLAENSSSFASFDAAGEDGGENVFRSNVDTETDLGADDLASNLLRSRRVFSGDVEAPADRPKEVLEFLRDGMINVESAVLSKFASGVHSGFLESYLSVRSEVAYEIAKHVLKNPCDVFFTGHSMGGAIAAIA</sequence>
<dbReference type="InterPro" id="IPR002921">
    <property type="entry name" value="Fungal_lipase-type"/>
</dbReference>
<gene>
    <name evidence="2" type="ORF">TeGR_g909</name>
</gene>
<keyword evidence="3" id="KW-1185">Reference proteome</keyword>
<evidence type="ECO:0000313" key="3">
    <source>
        <dbReference type="Proteomes" id="UP001165060"/>
    </source>
</evidence>